<dbReference type="EMBL" id="CM031825">
    <property type="protein sequence ID" value="KAG6732373.1"/>
    <property type="molecule type" value="Genomic_DNA"/>
</dbReference>
<evidence type="ECO:0000313" key="1">
    <source>
        <dbReference type="EMBL" id="KAG6732373.1"/>
    </source>
</evidence>
<evidence type="ECO:0000313" key="2">
    <source>
        <dbReference type="Proteomes" id="UP000811246"/>
    </source>
</evidence>
<protein>
    <submittedName>
        <fullName evidence="1">Uncharacterized protein</fullName>
    </submittedName>
</protein>
<sequence length="62" mass="7091">MGLPKICGFVRFGLVGTFWHRGWCSDVLVVVDGGWAKYEAYARLAARQPFPWLHSKFVYRSG</sequence>
<dbReference type="Proteomes" id="UP000811246">
    <property type="component" value="Chromosome 1"/>
</dbReference>
<gene>
    <name evidence="1" type="ORF">I3842_01G173900</name>
</gene>
<proteinExistence type="predicted"/>
<dbReference type="AlphaFoldDB" id="A0A922G1K6"/>
<comment type="caution">
    <text evidence="1">The sequence shown here is derived from an EMBL/GenBank/DDBJ whole genome shotgun (WGS) entry which is preliminary data.</text>
</comment>
<name>A0A922G1K6_CARIL</name>
<organism evidence="1 2">
    <name type="scientific">Carya illinoinensis</name>
    <name type="common">Pecan</name>
    <dbReference type="NCBI Taxonomy" id="32201"/>
    <lineage>
        <taxon>Eukaryota</taxon>
        <taxon>Viridiplantae</taxon>
        <taxon>Streptophyta</taxon>
        <taxon>Embryophyta</taxon>
        <taxon>Tracheophyta</taxon>
        <taxon>Spermatophyta</taxon>
        <taxon>Magnoliopsida</taxon>
        <taxon>eudicotyledons</taxon>
        <taxon>Gunneridae</taxon>
        <taxon>Pentapetalae</taxon>
        <taxon>rosids</taxon>
        <taxon>fabids</taxon>
        <taxon>Fagales</taxon>
        <taxon>Juglandaceae</taxon>
        <taxon>Carya</taxon>
    </lineage>
</organism>
<reference evidence="1" key="1">
    <citation type="submission" date="2021-01" db="EMBL/GenBank/DDBJ databases">
        <authorList>
            <person name="Lovell J.T."/>
            <person name="Bentley N."/>
            <person name="Bhattarai G."/>
            <person name="Jenkins J.W."/>
            <person name="Sreedasyam A."/>
            <person name="Alarcon Y."/>
            <person name="Bock C."/>
            <person name="Boston L."/>
            <person name="Carlson J."/>
            <person name="Cervantes K."/>
            <person name="Clermont K."/>
            <person name="Krom N."/>
            <person name="Kubenka K."/>
            <person name="Mamidi S."/>
            <person name="Mattison C."/>
            <person name="Monteros M."/>
            <person name="Pisani C."/>
            <person name="Plott C."/>
            <person name="Rajasekar S."/>
            <person name="Rhein H.S."/>
            <person name="Rohla C."/>
            <person name="Song M."/>
            <person name="Hilaire R.S."/>
            <person name="Shu S."/>
            <person name="Wells L."/>
            <person name="Wang X."/>
            <person name="Webber J."/>
            <person name="Heerema R.J."/>
            <person name="Klein P."/>
            <person name="Conner P."/>
            <person name="Grauke L."/>
            <person name="Grimwood J."/>
            <person name="Schmutz J."/>
            <person name="Randall J.J."/>
        </authorList>
    </citation>
    <scope>NUCLEOTIDE SEQUENCE</scope>
    <source>
        <tissue evidence="1">Leaf</tissue>
    </source>
</reference>
<accession>A0A922G1K6</accession>